<organism evidence="2 4">
    <name type="scientific">Neospora caninum (strain Liverpool)</name>
    <dbReference type="NCBI Taxonomy" id="572307"/>
    <lineage>
        <taxon>Eukaryota</taxon>
        <taxon>Sar</taxon>
        <taxon>Alveolata</taxon>
        <taxon>Apicomplexa</taxon>
        <taxon>Conoidasida</taxon>
        <taxon>Coccidia</taxon>
        <taxon>Eucoccidiorida</taxon>
        <taxon>Eimeriorina</taxon>
        <taxon>Sarcocystidae</taxon>
        <taxon>Neospora</taxon>
    </lineage>
</organism>
<reference evidence="2" key="1">
    <citation type="submission" date="2011-02" db="EMBL/GenBank/DDBJ databases">
        <authorList>
            <person name="Aslett M."/>
        </authorList>
    </citation>
    <scope>NUCLEOTIDE SEQUENCE</scope>
    <source>
        <strain evidence="2">Liverpool</strain>
    </source>
</reference>
<feature type="compositionally biased region" description="Basic residues" evidence="1">
    <location>
        <begin position="3862"/>
        <end position="3872"/>
    </location>
</feature>
<dbReference type="InParanoid" id="F0VD20"/>
<feature type="region of interest" description="Disordered" evidence="1">
    <location>
        <begin position="3717"/>
        <end position="3740"/>
    </location>
</feature>
<name>F0VD20_NEOCL</name>
<dbReference type="GeneID" id="13443844"/>
<protein>
    <submittedName>
        <fullName evidence="2">Uncharacterized protein</fullName>
    </submittedName>
</protein>
<feature type="region of interest" description="Disordered" evidence="1">
    <location>
        <begin position="1459"/>
        <end position="1485"/>
    </location>
</feature>
<feature type="region of interest" description="Disordered" evidence="1">
    <location>
        <begin position="1607"/>
        <end position="1689"/>
    </location>
</feature>
<feature type="compositionally biased region" description="Basic and acidic residues" evidence="1">
    <location>
        <begin position="1"/>
        <end position="20"/>
    </location>
</feature>
<feature type="compositionally biased region" description="Acidic residues" evidence="1">
    <location>
        <begin position="3875"/>
        <end position="3892"/>
    </location>
</feature>
<dbReference type="OrthoDB" id="333057at2759"/>
<feature type="compositionally biased region" description="Basic and acidic residues" evidence="1">
    <location>
        <begin position="2637"/>
        <end position="2651"/>
    </location>
</feature>
<dbReference type="eggNOG" id="ENOG502R02B">
    <property type="taxonomic scope" value="Eukaryota"/>
</dbReference>
<feature type="compositionally biased region" description="Low complexity" evidence="1">
    <location>
        <begin position="501"/>
        <end position="516"/>
    </location>
</feature>
<feature type="region of interest" description="Disordered" evidence="1">
    <location>
        <begin position="2413"/>
        <end position="2450"/>
    </location>
</feature>
<feature type="compositionally biased region" description="Acidic residues" evidence="1">
    <location>
        <begin position="2762"/>
        <end position="2776"/>
    </location>
</feature>
<keyword evidence="4" id="KW-1185">Reference proteome</keyword>
<dbReference type="InterPro" id="IPR039844">
    <property type="entry name" value="URB1"/>
</dbReference>
<feature type="region of interest" description="Disordered" evidence="1">
    <location>
        <begin position="2891"/>
        <end position="2912"/>
    </location>
</feature>
<feature type="region of interest" description="Disordered" evidence="1">
    <location>
        <begin position="4780"/>
        <end position="4801"/>
    </location>
</feature>
<evidence type="ECO:0000313" key="2">
    <source>
        <dbReference type="EMBL" id="CBZ51535.1"/>
    </source>
</evidence>
<feature type="compositionally biased region" description="Basic and acidic residues" evidence="1">
    <location>
        <begin position="2777"/>
        <end position="2789"/>
    </location>
</feature>
<feature type="region of interest" description="Disordered" evidence="1">
    <location>
        <begin position="3844"/>
        <end position="3906"/>
    </location>
</feature>
<proteinExistence type="predicted"/>
<accession>F0VD20</accession>
<dbReference type="OMA" id="RCAASYF"/>
<sequence length="5104" mass="548484">MQRQTEEREGPGAGHDEGWEFARQLAAVSASVESLRRQAEGRLTESEPRQEKGASPVPAQLLERLRALLHDDAPRVETAAQGSKAVHSLPGQARGAGALRPRQQTSQRERDLERFSTSYCALSPLCSEVLTLLQLLLFKETSSSRTSEERKQRGSLGPGDTISGVLDKKAQKDLEDLSELLLSFLCSVFEQESLDVADFCTCHTRRKVSAAVTTPAFLSSLGLFLSSSPSACCSFLPPSPLLRLRCLQLLRAAAAVVPSPAAFSLALALGAHGASSAAETDGGDRLLFAGLAAALEGPQAKLLQTKKQPSNSRGGVWLPPLACNAAPEESLSHLSQQKASMRQDGSGGQPRESACLSAKSSPRGKPAPSADAWSVAWGRTFTACSCLSRGCGPRSVSFLSRVLAGEAGGDCLQLADAVAGPGETQALSPNQVAAAVGRWASASNGSAAGDTSGARCGAVPIRYALRQEALCLLLQLLLHKDKSVGLTLLQRPPNRQPLAPPLSSSPSTASPAGSRPSTVADLFVRAFLPLRFDRRQDALVWLLGFRRALRDLEIRARMSAAFRAAAGGRRGGREGSAFSEIFSKGAKSGPGEEDSSRGGEETGREGPSLPSGGANPVGWIWRRVGTGPVLQALAHLLHSFTSRESLGQLLGPLTSQMETTQEDGEDTADNPPSGSEVAIDAEAIQRASRGTGVERRPGRSLGAGCDAAVELEKPRMFQGTHNLYLALLPSSFLSSFPGASCSSPSWLLQSLLGDFLLCAVPPSSLDSGSSVSATAASRPSQGSSSSSPQSALVLSFLQALRPVFLPPQQELLLSLLAAYPLELHTRFLETFSALHLAARSSVQFALSHFLLFRLLLLPLDRLRDSAASLTGVLPAVYLAPSFVSPSGGFNGSTAFSAAASGASTAPTVETLQAATQVQLQEVAIGERRRHLIQPLVSLMSPPCLQLRQHLTASLLHSSLSVNFFGFVLLRVACRLFQAVAETLAEETAVAEGTWGRDSLSRLLKAAMRERLPDEKTVLNCLKKLEQHFRVFPDPTCGKQRKSGKARLVWDVEGWDADELWPTDEALVREQMDRDLTGGRKRKGNGGDAPRSAKKPDEDEELDLHLDGLEDLSDEDTADEFDADETPDEGDASRNGNGEAGGSRSGVAAASPSLTPAFILNLSLRLLHSRPSRRRLPQTGGASADAVAHLCSPASSRSARAMHPSWGTMQAETTLQLRRNDEESTPLGLLLSCLDVAHLYQALLLPPGGFSFDWSRLLTTPTKLVPAPQERTKGDGLVSAASEAAVLSPSVWALEPEAGAAIVALGLQALGGGGDGLDGHRFGFQVGSIVSKPTLIFLTQLLFQWRLSVQQEEVERPVLGGQAALRVVATSLRDTSFSEHLLGLFSRCLSVSPLFQTAPVNELAIWLAALSPRQPQGGASSGAQAPSFCFRCAASYFLAIVKFAVEKPLLLLHRRSSSSLDSVDASSPYGSTCDSPSSRQSEPAGAAGCDSPGVSLFVRALLAHLSLAPECTGGKPLYVDVVGPSLSLFLSSDAPPSSLAHAESCPASAAPFAPTKRDTALCVDSIGAWVSRGLLALLALRPCLLEPVRGLLDRQRPWRVVGAALGAGREASGDGGEGGEKGASEEAGHQKKTKDKKKDKNADKREEDRKRKHGWSLDGEEVQAKGSDGQGEEDTVEREHGGETEEDEKQKAIAALRQAAARHPLYPRINAWRRRLSAVLKEAIQLAAQERETRQGKDARYRQTDGAFQAGETSDGDWDGELEEAPRLLPSEHLLSQVAYIEETLPAGASDADGLAQKTSKHTSAKRPSCPSADLPLELLLRHMQPSRALVSLFLCEAQRMKNAHFLLPLQSSFCSSCAPSWRCPLPVSRSAGLSPSIDAARSNVGALLGFLASCLRQQTTRLSLCPTKQGQDCAAGERVISLLQKLLNTFHLVQHLNAGEAGNRTFFAWPSEETQQLSSVSGVSLQAPDFGPVSAPFPSGSSCWSSSVSPSLAPAEVCDESVFVRLLMRPRDEAGLVGPSLEQRVERELSELAFTARARANGGKKAKSGKGESALGEGRKKRKREGDASGGEEKGESTFLQIAVLSCTYITTVLIQTADRVHESYPPPRGLSPRFQQNGAGFLTLTRRLLPLLLTRVAIPLSRLAALEQRRRLGSGSQLAAASGHERRQGDSGSSDPRGSLSSLPAYARETLQRICAAAAAWGLEKETLLTPAVAFLHGVHIGLVREVTKGGQAGDCQADEPPQSCGDASDRDRKKNSEEREKRGGSGGREGEVACAGTSVSDPGSRFPPSLEGRWPLDLMETYVEHRLQQRSFMSSRQPLRAMPEAETAVVDSPLRSSFPRALDTDEIRLLLALLQLVDASGSSSEGGETVGGLSPAFSGVYGDAREEQRHRRRVAKLLVSLLDALDTATAPGARAGPLYEGETSKRGEGKATTGEDSGESGGSKTPLGTFSESLRVAYERHLVRQCLVPATWILPASASPSATPSTPCDRRVGTPEAADSLYAIHPGLGRLFHDRFAGNPFFRAAVQLELGTQPSQPNSCVSGCSQFSTSSLATPLTSPSLVLRAESVVLRRQEGEARPSVLLLSSWRFALELLQLREGALCLLPLFPSRLRLAKRLLALAGDIGGDDSGPKASGETEDREARHVDAKKEKKKKKIKEAATKWGEGMLRILLRVHEASQEGTASDLHSVRIKGDADGSDEERFSPVAEQTLMQAALDFYEGRDAIFESDCWSDSKGAEEARRFGCPAAVSSPPRRCSGETETDANDKEEEDKEVEEGKKVRTREAKTAGREDIPGAFALVRRGVTAIQDSLISLSNPTNLPLQGQLFFDAKDEQGAITGAVVDGGKDGNVAAAEARLMAQASLQRVACLWMAVGLYEACRRLTYLGGDENGKEAKDDGDESDTTEKRARDRERTGSAFLGRFLVDAFASLCCRLSVEVFCSNKADALARALLPPARSLCVSAPSLPLSPSSLSASSLASAARHLLARLESLLELLIHDMPVRGNSADEVETASDASPGETEVGASLLDFFSRLQLTVSLWGLLRRLPLSWRAEKKTDPDSLPSSPLSSASLRHKADRCMLRLARSFCRRQGGAKKLDEFATILASRGGPSVSADGEKAAVDPKKVLASARRRACLFAGAWCQVYLPVWRAGLLAASALPASPASSKASGGRKGEKKAEDAEGADEATLRRKRVWTLAEEIVHSDALWQLATALRFLCYAAAKDAQAGSSGDTEGDGREAEGQSGRPAMVRTGAEKRAALENMETTGSETVFEPSDEDLQLALLPLFHCLGSELLPIYYSASAEKRVEDTDAGRGEGRRGNSASWDAGQALDGYEGGEGNWDTSYGDSQQGGRSIFFADEEEEEAREAEQHRSVPQRGEASPDKRPLALLIDLLPKELYALFASLYGASTSSADLCLRNIFMADRAEVREVYIHSSFAFTAQRAAEAGTADSHASPFAVLPVTDALAWTARLPQPQEGGGERLQATRRAEENEGEDALLLLLRFLRQSADATAVEEAERGRRKRRKDRQGTKQTRDCLAHAWTLDDFHAFVNECDEDTPSLSLTSVLVTALGSSQATALDWLGLNPVRVQKTLDAFPFAACLPRNLETFFDRSDRGDDAPCRPGDGHASLAGRCTVSATPLVSSGASVGCLYTSAGSRSESARQASEASGGEDALFRLLSPTNKTAGIEVDHEMLYQARLALSAWVSDRARSFASPSASCDEAHRRRDSAKGEVAREAPGDAAPAYDAAYLVPFLTGRLVAACASLLYQLGDPREAEGRKSANEEGPLEEEAEVEAGDRDSKQERREGKSRESVDIQVQPRRDASPSLAVLARRACGTAHRWLQLQRDKAEPEETGGAARERRRRRKRRRHADGEDEDTGDLGYAEDDEEAGRENAGTSATEDDTDSRLLVAFDVEELERATNHVWPFLNAARQLQTRQRMRREQTERLKQGGEAVGDFEAETEDDGRRVEIEELANEEQAEEDLERWAEEKQKVDQQGVWLRRFASGGGLQILLMALSSTDSEVRRVAYHGLAVFSHLLNLSGDLTLLLAFAEKRLLLSKIAALSASLSAAVGDGSASAASQKTSLLSARKRMLTRQLEQHRSGFAFRELRQVQLLLAAVRSSIAPPAAPEPSADTGAAAAEGGGEDAHEGRTRDRKRRRRRSELEDEEDCDGDEAWREMETGHATEAPAERNDADLCPEALHPILTAFAASAVPFLLQPEHPLFSLLNEFLLQRSNLSSLLFSRAASPFLYLPARASASAGPCHATGLGSLFSTFLLSPVSVSSLQQKQFVLTCLLRALAASTCAAPAPSVSDASSRARPYRDRDAETVSLLLPPSSVFLFASSPTLAFASFSSPFLAGVFAALQLSLQLPAGFANRLVLPAATLASGSSSRTSSVRALPIACWNACALLQRQALVPWLLHHTRLLLFPPASPFSSPSSPLAAASSWGRYLSFFLWQTLPLPHLSSALSSVRRLRAEAEARDKDLRSFAQQRRDALHAARDVLALFSALLDASLLAPVLPSFGQDDALGLAPAGCVDREAAKETADEELRRGEATDNSEDLEIPAATLEGAWRRAVLLRLLHLFVSREEEKVADEETHKQFEPTPSKKRKVKDETHGTAKLRETESHRSGSQGTAPRSSNSDASQCVLASPEGDADLLLRAEVVAWPLFLGFSLPPVSPALRPRSDRSLGDISSLAAQVAVLRSRLLGIPHPSPAAQFSASVSTALNRNPRRGREGQAPPRVQASSEGPTLLVSLFEFLRFIVRLWYALNLSRDCRSSLPPSASSTVRRPGAGAGSLDAEATKQSGFLRFGASPPLAEKREDGERDEVRQAASRLFQLCWRLCWCACSLFQPAFCLLASPAIGCRDAAKSPAGEGAVSPCSRQVKKLKKHTQEEESETTEWGEDEKESGASRRGENTTGRFNRLALSPLQKAQLQQLRQAAAACVADVLTLCEAVALSTSRDRRRDEVETSRGSGGWEAARHGEARWSDRTVRTAAPPNFERNNAYSTEERRVCEVVLAMLSQEDGAKAMSPLSAERRQALARKEELLLQWLQIWCLLSRAPDGDTCAAGLLCEGQPARFSLTSSRSARYIKWMCSQGWRG</sequence>
<dbReference type="PANTHER" id="PTHR13500:SF0">
    <property type="entry name" value="NUCLEOLAR PRE-RIBOSOMAL-ASSOCIATED PROTEIN 1"/>
    <property type="match status" value="1"/>
</dbReference>
<feature type="region of interest" description="Disordered" evidence="1">
    <location>
        <begin position="4965"/>
        <end position="4985"/>
    </location>
</feature>
<dbReference type="Proteomes" id="UP000007494">
    <property type="component" value="Chromosome V"/>
</dbReference>
<feature type="region of interest" description="Disordered" evidence="1">
    <location>
        <begin position="4595"/>
        <end position="4650"/>
    </location>
</feature>
<dbReference type="EMBL" id="FR823386">
    <property type="protein sequence ID" value="CBZ51535.1"/>
    <property type="molecule type" value="Genomic_DNA"/>
</dbReference>
<feature type="compositionally biased region" description="Basic and acidic residues" evidence="1">
    <location>
        <begin position="3722"/>
        <end position="3740"/>
    </location>
</feature>
<feature type="region of interest" description="Disordered" evidence="1">
    <location>
        <begin position="2040"/>
        <end position="2073"/>
    </location>
</feature>
<feature type="region of interest" description="Disordered" evidence="1">
    <location>
        <begin position="4875"/>
        <end position="4920"/>
    </location>
</feature>
<feature type="region of interest" description="Disordered" evidence="1">
    <location>
        <begin position="1"/>
        <end position="57"/>
    </location>
</feature>
<feature type="region of interest" description="Disordered" evidence="1">
    <location>
        <begin position="333"/>
        <end position="371"/>
    </location>
</feature>
<feature type="compositionally biased region" description="Basic and acidic residues" evidence="1">
    <location>
        <begin position="2064"/>
        <end position="2073"/>
    </location>
</feature>
<reference evidence="2" key="2">
    <citation type="submission" date="2011-03" db="EMBL/GenBank/DDBJ databases">
        <title>Comparative genomics and transcriptomics of Neospora caninum and Toxoplasma gondii.</title>
        <authorList>
            <person name="Reid A.J."/>
            <person name="Sohal A."/>
            <person name="Harris D."/>
            <person name="Quail M."/>
            <person name="Sanders M."/>
            <person name="Berriman M."/>
            <person name="Wastling J.M."/>
            <person name="Pain A."/>
        </authorList>
    </citation>
    <scope>NUCLEOTIDE SEQUENCE</scope>
    <source>
        <strain evidence="2">Liverpool</strain>
    </source>
</reference>
<feature type="compositionally biased region" description="Low complexity" evidence="1">
    <location>
        <begin position="2171"/>
        <end position="2183"/>
    </location>
</feature>
<feature type="compositionally biased region" description="Basic and acidic residues" evidence="1">
    <location>
        <begin position="3797"/>
        <end position="3825"/>
    </location>
</feature>
<feature type="compositionally biased region" description="Acidic residues" evidence="1">
    <location>
        <begin position="4897"/>
        <end position="4909"/>
    </location>
</feature>
<feature type="region of interest" description="Disordered" evidence="1">
    <location>
        <begin position="582"/>
        <end position="614"/>
    </location>
</feature>
<reference evidence="4" key="3">
    <citation type="journal article" date="2012" name="PLoS Pathog.">
        <title>Comparative genomics of the apicomplexan parasites Toxoplasma gondii and Neospora caninum: Coccidia differing in host range and transmission strategy.</title>
        <authorList>
            <person name="Reid A.J."/>
            <person name="Vermont S.J."/>
            <person name="Cotton J.A."/>
            <person name="Harris D."/>
            <person name="Hill-Cawthorne G.A."/>
            <person name="Konen-Waisman S."/>
            <person name="Latham S.M."/>
            <person name="Mourier T."/>
            <person name="Norton R."/>
            <person name="Quail M.A."/>
            <person name="Sanders M."/>
            <person name="Shanmugam D."/>
            <person name="Sohal A."/>
            <person name="Wasmuth J.D."/>
            <person name="Brunk B."/>
            <person name="Grigg M.E."/>
            <person name="Howard J.C."/>
            <person name="Parkinson J."/>
            <person name="Roos D.S."/>
            <person name="Trees A.J."/>
            <person name="Berriman M."/>
            <person name="Pain A."/>
            <person name="Wastling J.M."/>
        </authorList>
    </citation>
    <scope>NUCLEOTIDE SEQUENCE [LARGE SCALE GENOMIC DNA]</scope>
    <source>
        <strain evidence="4">Liverpool</strain>
    </source>
</reference>
<feature type="region of interest" description="Disordered" evidence="1">
    <location>
        <begin position="4128"/>
        <end position="4178"/>
    </location>
</feature>
<feature type="compositionally biased region" description="Basic and acidic residues" evidence="1">
    <location>
        <begin position="4595"/>
        <end position="4604"/>
    </location>
</feature>
<feature type="compositionally biased region" description="Acidic residues" evidence="1">
    <location>
        <begin position="3787"/>
        <end position="3796"/>
    </location>
</feature>
<feature type="region of interest" description="Disordered" evidence="1">
    <location>
        <begin position="3776"/>
        <end position="3827"/>
    </location>
</feature>
<feature type="region of interest" description="Disordered" evidence="1">
    <location>
        <begin position="2628"/>
        <end position="2653"/>
    </location>
</feature>
<dbReference type="VEuPathDB" id="ToxoDB:NCLIV_013280"/>
<feature type="region of interest" description="Disordered" evidence="1">
    <location>
        <begin position="3228"/>
        <end position="3250"/>
    </location>
</feature>
<dbReference type="GO" id="GO:0005730">
    <property type="term" value="C:nucleolus"/>
    <property type="evidence" value="ECO:0007669"/>
    <property type="project" value="TreeGrafter"/>
</dbReference>
<feature type="region of interest" description="Disordered" evidence="1">
    <location>
        <begin position="76"/>
        <end position="110"/>
    </location>
</feature>
<feature type="compositionally biased region" description="Acidic residues" evidence="1">
    <location>
        <begin position="4167"/>
        <end position="4176"/>
    </location>
</feature>
<feature type="region of interest" description="Disordered" evidence="1">
    <location>
        <begin position="1730"/>
        <end position="1760"/>
    </location>
</feature>
<feature type="compositionally biased region" description="Basic and acidic residues" evidence="1">
    <location>
        <begin position="4614"/>
        <end position="4631"/>
    </location>
</feature>
<feature type="compositionally biased region" description="Basic and acidic residues" evidence="1">
    <location>
        <begin position="2249"/>
        <end position="2273"/>
    </location>
</feature>
<feature type="compositionally biased region" description="Polar residues" evidence="1">
    <location>
        <begin position="4632"/>
        <end position="4647"/>
    </location>
</feature>
<dbReference type="RefSeq" id="XP_003881568.1">
    <property type="nucleotide sequence ID" value="XM_003881519.1"/>
</dbReference>
<feature type="region of interest" description="Disordered" evidence="1">
    <location>
        <begin position="1790"/>
        <end position="1809"/>
    </location>
</feature>
<feature type="region of interest" description="Disordered" evidence="1">
    <location>
        <begin position="2156"/>
        <end position="2183"/>
    </location>
</feature>
<evidence type="ECO:0000256" key="1">
    <source>
        <dbReference type="SAM" id="MobiDB-lite"/>
    </source>
</evidence>
<feature type="compositionally biased region" description="Basic and acidic residues" evidence="1">
    <location>
        <begin position="1635"/>
        <end position="1648"/>
    </location>
</feature>
<evidence type="ECO:0000313" key="4">
    <source>
        <dbReference type="Proteomes" id="UP000007494"/>
    </source>
</evidence>
<dbReference type="GO" id="GO:0000466">
    <property type="term" value="P:maturation of 5.8S rRNA from tricistronic rRNA transcript (SSU-rRNA, 5.8S rRNA, LSU-rRNA)"/>
    <property type="evidence" value="ECO:0007669"/>
    <property type="project" value="TreeGrafter"/>
</dbReference>
<feature type="compositionally biased region" description="Polar residues" evidence="1">
    <location>
        <begin position="3342"/>
        <end position="3353"/>
    </location>
</feature>
<feature type="compositionally biased region" description="Polar residues" evidence="1">
    <location>
        <begin position="1467"/>
        <end position="1480"/>
    </location>
</feature>
<feature type="compositionally biased region" description="Low complexity" evidence="1">
    <location>
        <begin position="4128"/>
        <end position="4143"/>
    </location>
</feature>
<feature type="compositionally biased region" description="Basic and acidic residues" evidence="1">
    <location>
        <begin position="594"/>
        <end position="604"/>
    </location>
</feature>
<feature type="compositionally biased region" description="Basic and acidic residues" evidence="1">
    <location>
        <begin position="3306"/>
        <end position="3320"/>
    </location>
</feature>
<feature type="region of interest" description="Disordered" evidence="1">
    <location>
        <begin position="1069"/>
        <end position="1148"/>
    </location>
</feature>
<feature type="region of interest" description="Disordered" evidence="1">
    <location>
        <begin position="490"/>
        <end position="516"/>
    </location>
</feature>
<feature type="compositionally biased region" description="Basic and acidic residues" evidence="1">
    <location>
        <begin position="34"/>
        <end position="52"/>
    </location>
</feature>
<feature type="region of interest" description="Disordered" evidence="1">
    <location>
        <begin position="2745"/>
        <end position="2789"/>
    </location>
</feature>
<feature type="region of interest" description="Disordered" evidence="1">
    <location>
        <begin position="2233"/>
        <end position="2290"/>
    </location>
</feature>
<feature type="compositionally biased region" description="Basic and acidic residues" evidence="1">
    <location>
        <begin position="4542"/>
        <end position="4557"/>
    </location>
</feature>
<feature type="region of interest" description="Disordered" evidence="1">
    <location>
        <begin position="4542"/>
        <end position="4561"/>
    </location>
</feature>
<feature type="region of interest" description="Disordered" evidence="1">
    <location>
        <begin position="3306"/>
        <end position="3383"/>
    </location>
</feature>
<feature type="compositionally biased region" description="Acidic residues" evidence="1">
    <location>
        <begin position="1108"/>
        <end position="1129"/>
    </location>
</feature>
<feature type="region of interest" description="Disordered" evidence="1">
    <location>
        <begin position="3162"/>
        <end position="3186"/>
    </location>
</feature>
<dbReference type="GO" id="GO:0000463">
    <property type="term" value="P:maturation of LSU-rRNA from tricistronic rRNA transcript (SSU-rRNA, 5.8S rRNA, LSU-rRNA)"/>
    <property type="evidence" value="ECO:0007669"/>
    <property type="project" value="TreeGrafter"/>
</dbReference>
<feature type="compositionally biased region" description="Basic and acidic residues" evidence="1">
    <location>
        <begin position="1676"/>
        <end position="1689"/>
    </location>
</feature>
<dbReference type="PANTHER" id="PTHR13500">
    <property type="entry name" value="NUCLEOLAR PRERIBOSOMAL-ASSOCIATED PROTEIN 1"/>
    <property type="match status" value="1"/>
</dbReference>
<feature type="compositionally biased region" description="Basic and acidic residues" evidence="1">
    <location>
        <begin position="1730"/>
        <end position="1742"/>
    </location>
</feature>
<reference evidence="3" key="4">
    <citation type="journal article" date="2015" name="PLoS ONE">
        <title>Comprehensive Evaluation of Toxoplasma gondii VEG and Neospora caninum LIV Genomes with Tachyzoite Stage Transcriptome and Proteome Defines Novel Transcript Features.</title>
        <authorList>
            <person name="Ramaprasad A."/>
            <person name="Mourier T."/>
            <person name="Naeem R."/>
            <person name="Malas T.B."/>
            <person name="Moussa E."/>
            <person name="Panigrahi A."/>
            <person name="Vermont S.J."/>
            <person name="Otto T.D."/>
            <person name="Wastling J."/>
            <person name="Pain A."/>
        </authorList>
    </citation>
    <scope>NUCLEOTIDE SEQUENCE</scope>
    <source>
        <strain evidence="3">Liverpool</strain>
    </source>
</reference>
<gene>
    <name evidence="3" type="ORF">BN1204_013280</name>
    <name evidence="2" type="ORF">NCLIV_013280</name>
</gene>
<evidence type="ECO:0000313" key="3">
    <source>
        <dbReference type="EMBL" id="CEL65485.1"/>
    </source>
</evidence>
<feature type="compositionally biased region" description="Basic and acidic residues" evidence="1">
    <location>
        <begin position="1617"/>
        <end position="1628"/>
    </location>
</feature>
<dbReference type="EMBL" id="LN714479">
    <property type="protein sequence ID" value="CEL65485.1"/>
    <property type="molecule type" value="Genomic_DNA"/>
</dbReference>